<dbReference type="AlphaFoldDB" id="A0A0P7ARH3"/>
<organism evidence="2 3">
    <name type="scientific">Croceitalea dokdonensis DOKDO 023</name>
    <dbReference type="NCBI Taxonomy" id="1300341"/>
    <lineage>
        <taxon>Bacteria</taxon>
        <taxon>Pseudomonadati</taxon>
        <taxon>Bacteroidota</taxon>
        <taxon>Flavobacteriia</taxon>
        <taxon>Flavobacteriales</taxon>
        <taxon>Flavobacteriaceae</taxon>
        <taxon>Croceitalea</taxon>
    </lineage>
</organism>
<name>A0A0P7ARH3_9FLAO</name>
<feature type="transmembrane region" description="Helical" evidence="1">
    <location>
        <begin position="72"/>
        <end position="94"/>
    </location>
</feature>
<accession>A0A0P7ARH3</accession>
<comment type="caution">
    <text evidence="2">The sequence shown here is derived from an EMBL/GenBank/DDBJ whole genome shotgun (WGS) entry which is preliminary data.</text>
</comment>
<keyword evidence="1" id="KW-0812">Transmembrane</keyword>
<evidence type="ECO:0000313" key="2">
    <source>
        <dbReference type="EMBL" id="KPM30453.1"/>
    </source>
</evidence>
<dbReference type="STRING" id="1300341.I595_3474"/>
<evidence type="ECO:0000256" key="1">
    <source>
        <dbReference type="SAM" id="Phobius"/>
    </source>
</evidence>
<keyword evidence="1" id="KW-0472">Membrane</keyword>
<keyword evidence="3" id="KW-1185">Reference proteome</keyword>
<dbReference type="Proteomes" id="UP000050280">
    <property type="component" value="Unassembled WGS sequence"/>
</dbReference>
<proteinExistence type="predicted"/>
<keyword evidence="1" id="KW-1133">Transmembrane helix</keyword>
<dbReference type="EMBL" id="LDJX01000009">
    <property type="protein sequence ID" value="KPM30453.1"/>
    <property type="molecule type" value="Genomic_DNA"/>
</dbReference>
<evidence type="ECO:0000313" key="3">
    <source>
        <dbReference type="Proteomes" id="UP000050280"/>
    </source>
</evidence>
<feature type="transmembrane region" description="Helical" evidence="1">
    <location>
        <begin position="38"/>
        <end position="60"/>
    </location>
</feature>
<sequence length="213" mass="25130">MMDELELLKRDWQQQEASLPKLSYDEIYKMIRKKSSSIVKWIFLISIMEFGFWLMITVFASSDEFQPLENSIWVNILNGSLEIIPFVVIAYFSYRFYQNYKRISATDSARKLMKNILDTRKTVMRYVWFNIGLFAIIMLIVLLEVLILDPPQEFTQKIATADSAIMAWFLLAITFIFVIAILGGLLWLFYRLLYGILLKSLNTNYKELKKLEV</sequence>
<feature type="transmembrane region" description="Helical" evidence="1">
    <location>
        <begin position="126"/>
        <end position="148"/>
    </location>
</feature>
<dbReference type="PATRIC" id="fig|1300341.3.peg.3613"/>
<feature type="transmembrane region" description="Helical" evidence="1">
    <location>
        <begin position="168"/>
        <end position="190"/>
    </location>
</feature>
<reference evidence="2 3" key="1">
    <citation type="submission" date="2015-09" db="EMBL/GenBank/DDBJ databases">
        <title>Genome sequence of the marine flavobacterium Croceitalea dokdonensis DOKDO 023 that contains proton- and sodium-pumping rhodopsins.</title>
        <authorList>
            <person name="Kwon S.-K."/>
            <person name="Lee H.K."/>
            <person name="Kwak M.-J."/>
            <person name="Kim J.F."/>
        </authorList>
    </citation>
    <scope>NUCLEOTIDE SEQUENCE [LARGE SCALE GENOMIC DNA]</scope>
    <source>
        <strain evidence="2 3">DOKDO 023</strain>
    </source>
</reference>
<gene>
    <name evidence="2" type="ORF">I595_3474</name>
</gene>
<protein>
    <submittedName>
        <fullName evidence="2">Membrane protein</fullName>
    </submittedName>
</protein>